<feature type="transmembrane region" description="Helical" evidence="8">
    <location>
        <begin position="104"/>
        <end position="127"/>
    </location>
</feature>
<protein>
    <submittedName>
        <fullName evidence="10">Cytochrome c oxidase subunit III</fullName>
    </submittedName>
</protein>
<proteinExistence type="inferred from homology"/>
<dbReference type="PANTHER" id="PTHR11403:SF2">
    <property type="entry name" value="CYTOCHROME BO(3) UBIQUINOL OXIDASE SUBUNIT 3"/>
    <property type="match status" value="1"/>
</dbReference>
<dbReference type="InterPro" id="IPR000298">
    <property type="entry name" value="Cyt_c_oxidase-like_su3"/>
</dbReference>
<feature type="transmembrane region" description="Helical" evidence="8">
    <location>
        <begin position="261"/>
        <end position="283"/>
    </location>
</feature>
<keyword evidence="3" id="KW-1003">Cell membrane</keyword>
<evidence type="ECO:0000256" key="2">
    <source>
        <dbReference type="ARBA" id="ARBA00010581"/>
    </source>
</evidence>
<keyword evidence="5 8" id="KW-1133">Transmembrane helix</keyword>
<feature type="transmembrane region" description="Helical" evidence="8">
    <location>
        <begin position="142"/>
        <end position="164"/>
    </location>
</feature>
<evidence type="ECO:0000256" key="6">
    <source>
        <dbReference type="ARBA" id="ARBA00023136"/>
    </source>
</evidence>
<evidence type="ECO:0000256" key="8">
    <source>
        <dbReference type="SAM" id="Phobius"/>
    </source>
</evidence>
<dbReference type="InterPro" id="IPR013833">
    <property type="entry name" value="Cyt_c_oxidase_su3_a-hlx"/>
</dbReference>
<dbReference type="PROSITE" id="PS50253">
    <property type="entry name" value="COX3"/>
    <property type="match status" value="1"/>
</dbReference>
<dbReference type="AlphaFoldDB" id="A0A830F1R1"/>
<sequence length="290" mass="32097">MATEESEDHGHHFLPAVRDWPRGYGEASWWPFFTALGLTLVYLGATLFVVARTTDLVASPTIGVGVFVGGWVVSIAGMIGWIYQAFIVDFWDRGSHNGGASLRLGMLLFLATDIATFAVGFVYYFFIRTGGWSGEYLPHSGILTGVLVLNTLLLVASSFTIHWAEHELQKGNHQRFVQGLVVTLLLGVVFMGGQVYEYYEFIVHEGFTLTSGIFASGFFGLTGLHGMHVSFGAILIGILVVRALRGQYDQDRHVSVTTVSWYWHFVDAVWLFLVAVVYIGSVYGTEFSPF</sequence>
<evidence type="ECO:0000256" key="1">
    <source>
        <dbReference type="ARBA" id="ARBA00004651"/>
    </source>
</evidence>
<dbReference type="Gene3D" id="1.20.120.80">
    <property type="entry name" value="Cytochrome c oxidase, subunit III, four-helix bundle"/>
    <property type="match status" value="1"/>
</dbReference>
<feature type="transmembrane region" description="Helical" evidence="8">
    <location>
        <begin position="28"/>
        <end position="50"/>
    </location>
</feature>
<dbReference type="OrthoDB" id="248633at2157"/>
<comment type="subcellular location">
    <subcellularLocation>
        <location evidence="1 7">Cell membrane</location>
        <topology evidence="1 7">Multi-pass membrane protein</topology>
    </subcellularLocation>
</comment>
<dbReference type="GO" id="GO:0004129">
    <property type="term" value="F:cytochrome-c oxidase activity"/>
    <property type="evidence" value="ECO:0007669"/>
    <property type="project" value="InterPro"/>
</dbReference>
<evidence type="ECO:0000313" key="10">
    <source>
        <dbReference type="EMBL" id="GGL30929.1"/>
    </source>
</evidence>
<keyword evidence="4 7" id="KW-0812">Transmembrane</keyword>
<gene>
    <name evidence="10" type="ORF">GCM10009037_13360</name>
</gene>
<evidence type="ECO:0000256" key="7">
    <source>
        <dbReference type="RuleBase" id="RU003376"/>
    </source>
</evidence>
<dbReference type="InterPro" id="IPR035973">
    <property type="entry name" value="Cyt_c_oxidase_su3-like_sf"/>
</dbReference>
<feature type="transmembrane region" description="Helical" evidence="8">
    <location>
        <begin position="216"/>
        <end position="241"/>
    </location>
</feature>
<evidence type="ECO:0000313" key="11">
    <source>
        <dbReference type="Proteomes" id="UP000628840"/>
    </source>
</evidence>
<comment type="similarity">
    <text evidence="2 7">Belongs to the cytochrome c oxidase subunit 3 family.</text>
</comment>
<dbReference type="SUPFAM" id="SSF81452">
    <property type="entry name" value="Cytochrome c oxidase subunit III-like"/>
    <property type="match status" value="1"/>
</dbReference>
<feature type="transmembrane region" description="Helical" evidence="8">
    <location>
        <begin position="176"/>
        <end position="196"/>
    </location>
</feature>
<feature type="domain" description="Heme-copper oxidase subunit III family profile" evidence="9">
    <location>
        <begin position="18"/>
        <end position="282"/>
    </location>
</feature>
<dbReference type="CDD" id="cd00386">
    <property type="entry name" value="Heme_Cu_Oxidase_III_like"/>
    <property type="match status" value="1"/>
</dbReference>
<dbReference type="RefSeq" id="WP_123074003.1">
    <property type="nucleotide sequence ID" value="NZ_BMPF01000002.1"/>
</dbReference>
<keyword evidence="11" id="KW-1185">Reference proteome</keyword>
<evidence type="ECO:0000256" key="4">
    <source>
        <dbReference type="ARBA" id="ARBA00022692"/>
    </source>
</evidence>
<organism evidence="10 11">
    <name type="scientific">Halarchaeum grantii</name>
    <dbReference type="NCBI Taxonomy" id="1193105"/>
    <lineage>
        <taxon>Archaea</taxon>
        <taxon>Methanobacteriati</taxon>
        <taxon>Methanobacteriota</taxon>
        <taxon>Stenosarchaea group</taxon>
        <taxon>Halobacteria</taxon>
        <taxon>Halobacteriales</taxon>
        <taxon>Halobacteriaceae</taxon>
    </lineage>
</organism>
<keyword evidence="6 8" id="KW-0472">Membrane</keyword>
<dbReference type="FunFam" id="1.20.120.80:FF:000001">
    <property type="entry name" value="Cytochrome (Ubi)quinol oxidase subunit III"/>
    <property type="match status" value="1"/>
</dbReference>
<evidence type="ECO:0000259" key="9">
    <source>
        <dbReference type="PROSITE" id="PS50253"/>
    </source>
</evidence>
<reference evidence="10 11" key="1">
    <citation type="journal article" date="2019" name="Int. J. Syst. Evol. Microbiol.">
        <title>The Global Catalogue of Microorganisms (GCM) 10K type strain sequencing project: providing services to taxonomists for standard genome sequencing and annotation.</title>
        <authorList>
            <consortium name="The Broad Institute Genomics Platform"/>
            <consortium name="The Broad Institute Genome Sequencing Center for Infectious Disease"/>
            <person name="Wu L."/>
            <person name="Ma J."/>
        </authorList>
    </citation>
    <scope>NUCLEOTIDE SEQUENCE [LARGE SCALE GENOMIC DNA]</scope>
    <source>
        <strain evidence="10 11">JCM 19585</strain>
    </source>
</reference>
<comment type="caution">
    <text evidence="10">The sequence shown here is derived from an EMBL/GenBank/DDBJ whole genome shotgun (WGS) entry which is preliminary data.</text>
</comment>
<evidence type="ECO:0000256" key="5">
    <source>
        <dbReference type="ARBA" id="ARBA00022989"/>
    </source>
</evidence>
<dbReference type="EMBL" id="BMPF01000002">
    <property type="protein sequence ID" value="GGL30929.1"/>
    <property type="molecule type" value="Genomic_DNA"/>
</dbReference>
<dbReference type="Pfam" id="PF00510">
    <property type="entry name" value="COX3"/>
    <property type="match status" value="1"/>
</dbReference>
<dbReference type="GeneID" id="55824081"/>
<feature type="transmembrane region" description="Helical" evidence="8">
    <location>
        <begin position="62"/>
        <end position="83"/>
    </location>
</feature>
<dbReference type="Proteomes" id="UP000628840">
    <property type="component" value="Unassembled WGS sequence"/>
</dbReference>
<accession>A0A830F1R1</accession>
<dbReference type="GO" id="GO:0019646">
    <property type="term" value="P:aerobic electron transport chain"/>
    <property type="evidence" value="ECO:0007669"/>
    <property type="project" value="InterPro"/>
</dbReference>
<name>A0A830F1R1_9EURY</name>
<dbReference type="InterPro" id="IPR024791">
    <property type="entry name" value="Cyt_c/ubiquinol_Oxase_su3"/>
</dbReference>
<evidence type="ECO:0000256" key="3">
    <source>
        <dbReference type="ARBA" id="ARBA00022475"/>
    </source>
</evidence>
<dbReference type="PANTHER" id="PTHR11403">
    <property type="entry name" value="CYTOCHROME C OXIDASE SUBUNIT III"/>
    <property type="match status" value="1"/>
</dbReference>
<dbReference type="GO" id="GO:0005886">
    <property type="term" value="C:plasma membrane"/>
    <property type="evidence" value="ECO:0007669"/>
    <property type="project" value="UniProtKB-SubCell"/>
</dbReference>